<keyword evidence="1" id="KW-1133">Transmembrane helix</keyword>
<evidence type="ECO:0000256" key="1">
    <source>
        <dbReference type="SAM" id="Phobius"/>
    </source>
</evidence>
<feature type="transmembrane region" description="Helical" evidence="1">
    <location>
        <begin position="6"/>
        <end position="24"/>
    </location>
</feature>
<dbReference type="GeneID" id="78122644"/>
<gene>
    <name evidence="2" type="ORF">DS079_16645</name>
</gene>
<keyword evidence="3" id="KW-1185">Reference proteome</keyword>
<keyword evidence="1" id="KW-0472">Membrane</keyword>
<evidence type="ECO:0000313" key="3">
    <source>
        <dbReference type="Proteomes" id="UP000274327"/>
    </source>
</evidence>
<dbReference type="AlphaFoldDB" id="A0A3R8SMP9"/>
<feature type="transmembrane region" description="Helical" evidence="1">
    <location>
        <begin position="79"/>
        <end position="102"/>
    </location>
</feature>
<keyword evidence="1" id="KW-0812">Transmembrane</keyword>
<sequence length="130" mass="14584">MIPYLLLALAAVMIALAIVVYVIWRRLGRSATARRWMGDGMFPRTSQERMTVLGWPALAGLCLCFALAALPVADGLLRIPAALLSIPLFLALLITQISAIPLPEGMYPHWARELRRERRENRAKHGLRRV</sequence>
<name>A0A3R8SMP9_9MICO</name>
<dbReference type="Proteomes" id="UP000274327">
    <property type="component" value="Unassembled WGS sequence"/>
</dbReference>
<dbReference type="EMBL" id="QOCI01000022">
    <property type="protein sequence ID" value="RRR16975.1"/>
    <property type="molecule type" value="Genomic_DNA"/>
</dbReference>
<dbReference type="RefSeq" id="WP_126988883.1">
    <property type="nucleotide sequence ID" value="NZ_JALXPV010000115.1"/>
</dbReference>
<proteinExistence type="predicted"/>
<protein>
    <submittedName>
        <fullName evidence="2">Uncharacterized protein</fullName>
    </submittedName>
</protein>
<evidence type="ECO:0000313" key="2">
    <source>
        <dbReference type="EMBL" id="RRR16975.1"/>
    </source>
</evidence>
<comment type="caution">
    <text evidence="2">The sequence shown here is derived from an EMBL/GenBank/DDBJ whole genome shotgun (WGS) entry which is preliminary data.</text>
</comment>
<reference evidence="2 3" key="1">
    <citation type="submission" date="2018-07" db="EMBL/GenBank/DDBJ databases">
        <title>Brachybacteriurn paraconglorneratum KCTC 9916.</title>
        <authorList>
            <person name="Li Y."/>
        </authorList>
    </citation>
    <scope>NUCLEOTIDE SEQUENCE [LARGE SCALE GENOMIC DNA]</scope>
    <source>
        <strain evidence="2 3">KCTC 9916</strain>
    </source>
</reference>
<organism evidence="2 3">
    <name type="scientific">Brachybacterium paraconglomeratum</name>
    <dbReference type="NCBI Taxonomy" id="173362"/>
    <lineage>
        <taxon>Bacteria</taxon>
        <taxon>Bacillati</taxon>
        <taxon>Actinomycetota</taxon>
        <taxon>Actinomycetes</taxon>
        <taxon>Micrococcales</taxon>
        <taxon>Dermabacteraceae</taxon>
        <taxon>Brachybacterium</taxon>
    </lineage>
</organism>
<accession>A0A3R8SMP9</accession>
<feature type="transmembrane region" description="Helical" evidence="1">
    <location>
        <begin position="52"/>
        <end position="73"/>
    </location>
</feature>